<dbReference type="eggNOG" id="ENOG5030RKB">
    <property type="taxonomic scope" value="Bacteria"/>
</dbReference>
<sequence>MIITNNSKMPKLKETTPEIGVSPIYAELISQTPGRVRLRVAPEYRQSEDIEPLINLLNERLEIYRVRANIHSGSITIFYAQDHINFEGVWAILQDLGVTLSQLPEQEPRGSEKGQSDAAASVTYAVTHLNRRVRSATDGIVDIRFLIPLGFSVLAIRQLIVKGLMIEAIPWYVLAWYSFDSFIKLHYTSEPQE</sequence>
<reference evidence="1 2" key="1">
    <citation type="submission" date="2008-07" db="EMBL/GenBank/DDBJ databases">
        <authorList>
            <person name="Tandeau de Marsac N."/>
            <person name="Ferriera S."/>
            <person name="Johnson J."/>
            <person name="Kravitz S."/>
            <person name="Beeson K."/>
            <person name="Sutton G."/>
            <person name="Rogers Y.-H."/>
            <person name="Friedman R."/>
            <person name="Frazier M."/>
            <person name="Venter J.C."/>
        </authorList>
    </citation>
    <scope>NUCLEOTIDE SEQUENCE [LARGE SCALE GENOMIC DNA]</scope>
    <source>
        <strain evidence="1 2">PCC 7420</strain>
    </source>
</reference>
<dbReference type="RefSeq" id="WP_006104134.1">
    <property type="nucleotide sequence ID" value="NZ_DS989862.1"/>
</dbReference>
<keyword evidence="2" id="KW-1185">Reference proteome</keyword>
<dbReference type="Proteomes" id="UP000003835">
    <property type="component" value="Unassembled WGS sequence"/>
</dbReference>
<name>B4VZK5_9CYAN</name>
<protein>
    <recommendedName>
        <fullName evidence="3">HMA domain-containing protein</fullName>
    </recommendedName>
</protein>
<evidence type="ECO:0000313" key="1">
    <source>
        <dbReference type="EMBL" id="EDX72679.1"/>
    </source>
</evidence>
<dbReference type="EMBL" id="DS989862">
    <property type="protein sequence ID" value="EDX72679.1"/>
    <property type="molecule type" value="Genomic_DNA"/>
</dbReference>
<organism evidence="1 2">
    <name type="scientific">Coleofasciculus chthonoplastes PCC 7420</name>
    <dbReference type="NCBI Taxonomy" id="118168"/>
    <lineage>
        <taxon>Bacteria</taxon>
        <taxon>Bacillati</taxon>
        <taxon>Cyanobacteriota</taxon>
        <taxon>Cyanophyceae</taxon>
        <taxon>Coleofasciculales</taxon>
        <taxon>Coleofasciculaceae</taxon>
        <taxon>Coleofasciculus</taxon>
    </lineage>
</organism>
<gene>
    <name evidence="1" type="ORF">MC7420_4952</name>
</gene>
<accession>B4VZK5</accession>
<evidence type="ECO:0000313" key="2">
    <source>
        <dbReference type="Proteomes" id="UP000003835"/>
    </source>
</evidence>
<dbReference type="AlphaFoldDB" id="B4VZK5"/>
<dbReference type="Pfam" id="PF19991">
    <property type="entry name" value="HMA_2"/>
    <property type="match status" value="1"/>
</dbReference>
<evidence type="ECO:0008006" key="3">
    <source>
        <dbReference type="Google" id="ProtNLM"/>
    </source>
</evidence>
<dbReference type="HOGENOM" id="CLU_1406626_0_0_3"/>
<proteinExistence type="predicted"/>